<feature type="domain" description="DUF8119" evidence="2">
    <location>
        <begin position="22"/>
        <end position="72"/>
    </location>
</feature>
<evidence type="ECO:0000313" key="3">
    <source>
        <dbReference type="EMBL" id="SDJ86416.1"/>
    </source>
</evidence>
<keyword evidence="4" id="KW-1185">Reference proteome</keyword>
<dbReference type="EMBL" id="FNFE01000002">
    <property type="protein sequence ID" value="SDJ86416.1"/>
    <property type="molecule type" value="Genomic_DNA"/>
</dbReference>
<accession>A0A1G8X7X5</accession>
<name>A0A1G8X7X5_9EURY</name>
<feature type="transmembrane region" description="Helical" evidence="1">
    <location>
        <begin position="21"/>
        <end position="44"/>
    </location>
</feature>
<dbReference type="InterPro" id="IPR058432">
    <property type="entry name" value="DUF8119"/>
</dbReference>
<keyword evidence="1" id="KW-0472">Membrane</keyword>
<proteinExistence type="predicted"/>
<evidence type="ECO:0000313" key="4">
    <source>
        <dbReference type="Proteomes" id="UP000198882"/>
    </source>
</evidence>
<keyword evidence="1" id="KW-1133">Transmembrane helix</keyword>
<dbReference type="Pfam" id="PF26436">
    <property type="entry name" value="DUF8119"/>
    <property type="match status" value="1"/>
</dbReference>
<evidence type="ECO:0000259" key="2">
    <source>
        <dbReference type="Pfam" id="PF26436"/>
    </source>
</evidence>
<feature type="transmembrane region" description="Helical" evidence="1">
    <location>
        <begin position="50"/>
        <end position="70"/>
    </location>
</feature>
<sequence length="75" mass="8129">MATDTHTGSDRSDQPGIVRSVARLVGDLLIVTCWVVFLTLVFLGTGWPQWAFYLLLILGVGLYVTVTATWTGSGD</sequence>
<dbReference type="RefSeq" id="WP_090304369.1">
    <property type="nucleotide sequence ID" value="NZ_FNFE01000002.1"/>
</dbReference>
<keyword evidence="1" id="KW-0812">Transmembrane</keyword>
<gene>
    <name evidence="3" type="ORF">SAMN04515672_1644</name>
</gene>
<evidence type="ECO:0000256" key="1">
    <source>
        <dbReference type="SAM" id="Phobius"/>
    </source>
</evidence>
<reference evidence="4" key="1">
    <citation type="submission" date="2016-10" db="EMBL/GenBank/DDBJ databases">
        <authorList>
            <person name="Varghese N."/>
            <person name="Submissions S."/>
        </authorList>
    </citation>
    <scope>NUCLEOTIDE SEQUENCE [LARGE SCALE GENOMIC DNA]</scope>
    <source>
        <strain evidence="4">B4,CECT 8067,JCM 17497</strain>
    </source>
</reference>
<dbReference type="OrthoDB" id="202765at2157"/>
<dbReference type="Proteomes" id="UP000198882">
    <property type="component" value="Unassembled WGS sequence"/>
</dbReference>
<organism evidence="3 4">
    <name type="scientific">Natronorubrum texcoconense</name>
    <dbReference type="NCBI Taxonomy" id="1095776"/>
    <lineage>
        <taxon>Archaea</taxon>
        <taxon>Methanobacteriati</taxon>
        <taxon>Methanobacteriota</taxon>
        <taxon>Stenosarchaea group</taxon>
        <taxon>Halobacteria</taxon>
        <taxon>Halobacteriales</taxon>
        <taxon>Natrialbaceae</taxon>
        <taxon>Natronorubrum</taxon>
    </lineage>
</organism>
<dbReference type="AlphaFoldDB" id="A0A1G8X7X5"/>
<protein>
    <recommendedName>
        <fullName evidence="2">DUF8119 domain-containing protein</fullName>
    </recommendedName>
</protein>